<feature type="signal peptide" evidence="2">
    <location>
        <begin position="1"/>
        <end position="19"/>
    </location>
</feature>
<dbReference type="Proteomes" id="UP000230233">
    <property type="component" value="Unassembled WGS sequence"/>
</dbReference>
<name>A0A2G5SAN7_9PELO</name>
<reference evidence="4" key="1">
    <citation type="submission" date="2017-10" db="EMBL/GenBank/DDBJ databases">
        <title>Rapid genome shrinkage in a self-fertile nematode reveals novel sperm competition proteins.</title>
        <authorList>
            <person name="Yin D."/>
            <person name="Schwarz E.M."/>
            <person name="Thomas C.G."/>
            <person name="Felde R.L."/>
            <person name="Korf I.F."/>
            <person name="Cutter A.D."/>
            <person name="Schartner C.M."/>
            <person name="Ralston E.J."/>
            <person name="Meyer B.J."/>
            <person name="Haag E.S."/>
        </authorList>
    </citation>
    <scope>NUCLEOTIDE SEQUENCE [LARGE SCALE GENOMIC DNA]</scope>
    <source>
        <strain evidence="4">JU1422</strain>
    </source>
</reference>
<organism evidence="3 4">
    <name type="scientific">Caenorhabditis nigoni</name>
    <dbReference type="NCBI Taxonomy" id="1611254"/>
    <lineage>
        <taxon>Eukaryota</taxon>
        <taxon>Metazoa</taxon>
        <taxon>Ecdysozoa</taxon>
        <taxon>Nematoda</taxon>
        <taxon>Chromadorea</taxon>
        <taxon>Rhabditida</taxon>
        <taxon>Rhabditina</taxon>
        <taxon>Rhabditomorpha</taxon>
        <taxon>Rhabditoidea</taxon>
        <taxon>Rhabditidae</taxon>
        <taxon>Peloderinae</taxon>
        <taxon>Caenorhabditis</taxon>
    </lineage>
</organism>
<evidence type="ECO:0000313" key="3">
    <source>
        <dbReference type="EMBL" id="PIC11951.1"/>
    </source>
</evidence>
<feature type="chain" id="PRO_5013687211" evidence="2">
    <location>
        <begin position="20"/>
        <end position="111"/>
    </location>
</feature>
<evidence type="ECO:0000256" key="2">
    <source>
        <dbReference type="SAM" id="SignalP"/>
    </source>
</evidence>
<protein>
    <submittedName>
        <fullName evidence="3">Uncharacterized protein</fullName>
    </submittedName>
</protein>
<gene>
    <name evidence="3" type="ORF">B9Z55_028746</name>
</gene>
<accession>A0A2G5SAN7</accession>
<dbReference type="AlphaFoldDB" id="A0A2G5SAN7"/>
<dbReference type="EMBL" id="PDUG01000033">
    <property type="protein sequence ID" value="PIC11951.1"/>
    <property type="molecule type" value="Genomic_DNA"/>
</dbReference>
<dbReference type="OrthoDB" id="5845450at2759"/>
<comment type="caution">
    <text evidence="3">The sequence shown here is derived from an EMBL/GenBank/DDBJ whole genome shotgun (WGS) entry which is preliminary data.</text>
</comment>
<feature type="region of interest" description="Disordered" evidence="1">
    <location>
        <begin position="28"/>
        <end position="111"/>
    </location>
</feature>
<evidence type="ECO:0000256" key="1">
    <source>
        <dbReference type="SAM" id="MobiDB-lite"/>
    </source>
</evidence>
<proteinExistence type="predicted"/>
<feature type="compositionally biased region" description="Polar residues" evidence="1">
    <location>
        <begin position="85"/>
        <end position="102"/>
    </location>
</feature>
<sequence>MRFSLTIVLVLFAIAFSSADVDLRCANGDHDRNCKPASEPDDSSWERSSSEEDDTPIGATEPSAAETLTSSSRNPSPISIIPEATSATYGNQTTVKQNVSNPSTTTSTSLG</sequence>
<keyword evidence="4" id="KW-1185">Reference proteome</keyword>
<feature type="compositionally biased region" description="Low complexity" evidence="1">
    <location>
        <begin position="70"/>
        <end position="82"/>
    </location>
</feature>
<evidence type="ECO:0000313" key="4">
    <source>
        <dbReference type="Proteomes" id="UP000230233"/>
    </source>
</evidence>
<keyword evidence="2" id="KW-0732">Signal</keyword>